<dbReference type="EMBL" id="CP097966">
    <property type="protein sequence ID" value="URQ63401.1"/>
    <property type="molecule type" value="Genomic_DNA"/>
</dbReference>
<keyword evidence="1" id="KW-1133">Transmembrane helix</keyword>
<dbReference type="AlphaFoldDB" id="A0A9Q8TYJ2"/>
<evidence type="ECO:0000256" key="1">
    <source>
        <dbReference type="SAM" id="Phobius"/>
    </source>
</evidence>
<evidence type="ECO:0000313" key="3">
    <source>
        <dbReference type="Proteomes" id="UP001056381"/>
    </source>
</evidence>
<keyword evidence="3" id="KW-1185">Reference proteome</keyword>
<accession>A0A9Q8TYJ2</accession>
<gene>
    <name evidence="2" type="ORF">M9B40_01170</name>
</gene>
<reference evidence="2" key="1">
    <citation type="submission" date="2022-05" db="EMBL/GenBank/DDBJ databases">
        <title>Single-amplified genomics reveal most streamlined microbe among free-living bacteria.</title>
        <authorList>
            <person name="Roda-Garcia J."/>
            <person name="Haro-Moreno J.M."/>
            <person name="Rodriguez-Valera F."/>
            <person name="Almagro-Moreno S."/>
            <person name="Lopez-Perez M."/>
        </authorList>
    </citation>
    <scope>NUCLEOTIDE SEQUENCE</scope>
    <source>
        <strain evidence="2">TMED112-D2-2</strain>
    </source>
</reference>
<keyword evidence="1" id="KW-0812">Transmembrane</keyword>
<keyword evidence="1" id="KW-0472">Membrane</keyword>
<proteinExistence type="predicted"/>
<sequence length="236" mass="27100">MSKIESYTTHNFDAVNDHIKQISKRESARTFAYRLKSFSRIFIYIAAAALIFAFVLLVIGWFYRILYAPFKEKEIEIVRPEVVEKQVVQVVEVPVLTQTSEITDSSMSYRGPKFNDDSSDPFSSIENNNQIPQKPVKVVKTYTQFQTVTRDDMIATNIDSQIITGYEYSSSETDFPEIQFCYTYVRETGDRYGKRVDLMRKKGNSAVDNLVTTEMAQELNVSRAALRRAATSCQIK</sequence>
<protein>
    <submittedName>
        <fullName evidence="2">Uncharacterized protein</fullName>
    </submittedName>
</protein>
<evidence type="ECO:0000313" key="2">
    <source>
        <dbReference type="EMBL" id="URQ63401.1"/>
    </source>
</evidence>
<dbReference type="Proteomes" id="UP001056381">
    <property type="component" value="Chromosome"/>
</dbReference>
<name>A0A9Q8TYJ2_9GAMM</name>
<feature type="transmembrane region" description="Helical" evidence="1">
    <location>
        <begin position="41"/>
        <end position="63"/>
    </location>
</feature>
<organism evidence="2 3">
    <name type="scientific">SAR86 cluster bacterium</name>
    <dbReference type="NCBI Taxonomy" id="2030880"/>
    <lineage>
        <taxon>Bacteria</taxon>
        <taxon>Pseudomonadati</taxon>
        <taxon>Pseudomonadota</taxon>
        <taxon>Gammaproteobacteria</taxon>
        <taxon>SAR86 cluster</taxon>
    </lineage>
</organism>